<sequence length="284" mass="31999">MSLTFKLLSLAIRTAAKPLGNSIKRQAKEHPGFRHIAVTSAQWVHRVDMRMRLGILHDNAAQERMAERERKKEEDRRKAAEVPIVRTEEEQRKFLEEQAKEAEKTGGSTKKEEKPKVNIRPLSEAKAIELGANFFSEAFIFGVAVGLLVWDSWRSRSKASDRRDEVKERLDTLEAELERIRIKSGLDLPIAVELPKEDTARAWYNPVGWWERVMPGAAQQENIEAQSGTTVKVVKTDVDTATAKVISELKRPASPQQKDVQADAVASQPDPARIDTVSASSRTR</sequence>
<evidence type="ECO:0000313" key="5">
    <source>
        <dbReference type="EMBL" id="OQN97220.1"/>
    </source>
</evidence>
<keyword evidence="2 3" id="KW-0175">Coiled coil</keyword>
<evidence type="ECO:0000256" key="1">
    <source>
        <dbReference type="ARBA" id="ARBA00007584"/>
    </source>
</evidence>
<evidence type="ECO:0000256" key="3">
    <source>
        <dbReference type="SAM" id="Coils"/>
    </source>
</evidence>
<organism evidence="5 6">
    <name type="scientific">Cryoendolithus antarcticus</name>
    <dbReference type="NCBI Taxonomy" id="1507870"/>
    <lineage>
        <taxon>Eukaryota</taxon>
        <taxon>Fungi</taxon>
        <taxon>Dikarya</taxon>
        <taxon>Ascomycota</taxon>
        <taxon>Pezizomycotina</taxon>
        <taxon>Dothideomycetes</taxon>
        <taxon>Dothideomycetidae</taxon>
        <taxon>Cladosporiales</taxon>
        <taxon>Cladosporiaceae</taxon>
        <taxon>Cryoendolithus</taxon>
    </lineage>
</organism>
<keyword evidence="6" id="KW-1185">Reference proteome</keyword>
<dbReference type="InterPro" id="IPR010754">
    <property type="entry name" value="OPA3-like"/>
</dbReference>
<comment type="similarity">
    <text evidence="1">Belongs to the OPA3 family.</text>
</comment>
<evidence type="ECO:0000313" key="6">
    <source>
        <dbReference type="Proteomes" id="UP000192596"/>
    </source>
</evidence>
<feature type="region of interest" description="Disordered" evidence="4">
    <location>
        <begin position="246"/>
        <end position="284"/>
    </location>
</feature>
<dbReference type="PANTHER" id="PTHR12499">
    <property type="entry name" value="OPTIC ATROPHY 3 PROTEIN OPA3"/>
    <property type="match status" value="1"/>
</dbReference>
<dbReference type="Pfam" id="PF07047">
    <property type="entry name" value="OPA3"/>
    <property type="match status" value="1"/>
</dbReference>
<dbReference type="OrthoDB" id="2129069at2759"/>
<proteinExistence type="inferred from homology"/>
<dbReference type="Proteomes" id="UP000192596">
    <property type="component" value="Unassembled WGS sequence"/>
</dbReference>
<evidence type="ECO:0000256" key="2">
    <source>
        <dbReference type="ARBA" id="ARBA00023054"/>
    </source>
</evidence>
<dbReference type="AlphaFoldDB" id="A0A1V8SE39"/>
<accession>A0A1V8SE39</accession>
<comment type="caution">
    <text evidence="5">The sequence shown here is derived from an EMBL/GenBank/DDBJ whole genome shotgun (WGS) entry which is preliminary data.</text>
</comment>
<name>A0A1V8SE39_9PEZI</name>
<dbReference type="GO" id="GO:0005739">
    <property type="term" value="C:mitochondrion"/>
    <property type="evidence" value="ECO:0007669"/>
    <property type="project" value="TreeGrafter"/>
</dbReference>
<dbReference type="PANTHER" id="PTHR12499:SF0">
    <property type="entry name" value="OPTIC ATROPHY 3 PROTEIN"/>
    <property type="match status" value="1"/>
</dbReference>
<reference evidence="6" key="1">
    <citation type="submission" date="2017-03" db="EMBL/GenBank/DDBJ databases">
        <title>Genomes of endolithic fungi from Antarctica.</title>
        <authorList>
            <person name="Coleine C."/>
            <person name="Masonjones S."/>
            <person name="Stajich J.E."/>
        </authorList>
    </citation>
    <scope>NUCLEOTIDE SEQUENCE [LARGE SCALE GENOMIC DNA]</scope>
    <source>
        <strain evidence="6">CCFEE 5527</strain>
    </source>
</reference>
<dbReference type="STRING" id="1507870.A0A1V8SE39"/>
<evidence type="ECO:0008006" key="7">
    <source>
        <dbReference type="Google" id="ProtNLM"/>
    </source>
</evidence>
<gene>
    <name evidence="5" type="ORF">B0A48_16762</name>
</gene>
<dbReference type="EMBL" id="NAJO01000056">
    <property type="protein sequence ID" value="OQN97220.1"/>
    <property type="molecule type" value="Genomic_DNA"/>
</dbReference>
<dbReference type="GO" id="GO:0019216">
    <property type="term" value="P:regulation of lipid metabolic process"/>
    <property type="evidence" value="ECO:0007669"/>
    <property type="project" value="TreeGrafter"/>
</dbReference>
<evidence type="ECO:0000256" key="4">
    <source>
        <dbReference type="SAM" id="MobiDB-lite"/>
    </source>
</evidence>
<protein>
    <recommendedName>
        <fullName evidence="7">OPA3-like protein</fullName>
    </recommendedName>
</protein>
<feature type="coiled-coil region" evidence="3">
    <location>
        <begin position="156"/>
        <end position="183"/>
    </location>
</feature>
<dbReference type="InParanoid" id="A0A1V8SE39"/>